<sequence length="181" mass="20096">MITSEQVNVFAHERFDWSVRRLERGQPGNCPGCVGRWTSLSGQPTAADLMRDSEPQAKGKIRKLKRRQATKTNRAALSTQLKTTHKVAENPSTAHDRFHPSTLGSSDFRPISSRLDAGPASVPKFRAILRGMGFSAVAAPDCERPPHVSVVTIFEITQYGSIKETTHKVAEKYPKNTINER</sequence>
<dbReference type="RefSeq" id="XP_009174011.1">
    <property type="nucleotide sequence ID" value="XM_009175747.1"/>
</dbReference>
<feature type="non-terminal residue" evidence="2">
    <location>
        <position position="181"/>
    </location>
</feature>
<organism evidence="2 3">
    <name type="scientific">Opisthorchis viverrini</name>
    <name type="common">Southeast Asian liver fluke</name>
    <dbReference type="NCBI Taxonomy" id="6198"/>
    <lineage>
        <taxon>Eukaryota</taxon>
        <taxon>Metazoa</taxon>
        <taxon>Spiralia</taxon>
        <taxon>Lophotrochozoa</taxon>
        <taxon>Platyhelminthes</taxon>
        <taxon>Trematoda</taxon>
        <taxon>Digenea</taxon>
        <taxon>Opisthorchiida</taxon>
        <taxon>Opisthorchiata</taxon>
        <taxon>Opisthorchiidae</taxon>
        <taxon>Opisthorchis</taxon>
    </lineage>
</organism>
<dbReference type="KEGG" id="ovi:T265_14903"/>
<dbReference type="CTD" id="20329069"/>
<evidence type="ECO:0000256" key="1">
    <source>
        <dbReference type="SAM" id="MobiDB-lite"/>
    </source>
</evidence>
<dbReference type="EMBL" id="KL596909">
    <property type="protein sequence ID" value="KER22254.1"/>
    <property type="molecule type" value="Genomic_DNA"/>
</dbReference>
<dbReference type="OrthoDB" id="10582233at2759"/>
<accession>A0A075A4D2</accession>
<dbReference type="AlphaFoldDB" id="A0A075A4D2"/>
<name>A0A075A4D2_OPIVI</name>
<keyword evidence="3" id="KW-1185">Reference proteome</keyword>
<dbReference type="GeneID" id="20329069"/>
<reference evidence="2 3" key="1">
    <citation type="submission" date="2013-11" db="EMBL/GenBank/DDBJ databases">
        <title>Opisthorchis viverrini - life in the bile duct.</title>
        <authorList>
            <person name="Young N.D."/>
            <person name="Nagarajan N."/>
            <person name="Lin S.J."/>
            <person name="Korhonen P.K."/>
            <person name="Jex A.R."/>
            <person name="Hall R.S."/>
            <person name="Safavi-Hemami H."/>
            <person name="Kaewkong W."/>
            <person name="Bertrand D."/>
            <person name="Gao S."/>
            <person name="Seet Q."/>
            <person name="Wongkham S."/>
            <person name="Teh B.T."/>
            <person name="Wongkham C."/>
            <person name="Intapan P.M."/>
            <person name="Maleewong W."/>
            <person name="Yang X."/>
            <person name="Hu M."/>
            <person name="Wang Z."/>
            <person name="Hofmann A."/>
            <person name="Sternberg P.W."/>
            <person name="Tan P."/>
            <person name="Wang J."/>
            <person name="Gasser R.B."/>
        </authorList>
    </citation>
    <scope>NUCLEOTIDE SEQUENCE [LARGE SCALE GENOMIC DNA]</scope>
</reference>
<dbReference type="Proteomes" id="UP000054324">
    <property type="component" value="Unassembled WGS sequence"/>
</dbReference>
<protein>
    <submittedName>
        <fullName evidence="2">Uncharacterized protein</fullName>
    </submittedName>
</protein>
<feature type="region of interest" description="Disordered" evidence="1">
    <location>
        <begin position="80"/>
        <end position="114"/>
    </location>
</feature>
<gene>
    <name evidence="2" type="ORF">T265_14903</name>
</gene>
<evidence type="ECO:0000313" key="3">
    <source>
        <dbReference type="Proteomes" id="UP000054324"/>
    </source>
</evidence>
<evidence type="ECO:0000313" key="2">
    <source>
        <dbReference type="EMBL" id="KER22254.1"/>
    </source>
</evidence>
<proteinExistence type="predicted"/>